<dbReference type="AlphaFoldDB" id="A0A7I8DBV4"/>
<gene>
    <name evidence="1" type="ORF">skT53_14340</name>
</gene>
<proteinExistence type="predicted"/>
<organism evidence="1 2">
    <name type="scientific">Effusibacillus dendaii</name>
    <dbReference type="NCBI Taxonomy" id="2743772"/>
    <lineage>
        <taxon>Bacteria</taxon>
        <taxon>Bacillati</taxon>
        <taxon>Bacillota</taxon>
        <taxon>Bacilli</taxon>
        <taxon>Bacillales</taxon>
        <taxon>Alicyclobacillaceae</taxon>
        <taxon>Effusibacillus</taxon>
    </lineage>
</organism>
<sequence length="106" mass="12290">MSSFQQWDQLYSYLHPDVQAKYTKEQFIEDRKKAGGIFANVKDYKVDKASIVESWTDKDGTGKTYQNAAEVPFILTFNGDKTLRGTIHLAKTNDGTWRYFWSPIKN</sequence>
<evidence type="ECO:0000313" key="1">
    <source>
        <dbReference type="EMBL" id="BCJ86449.1"/>
    </source>
</evidence>
<dbReference type="EMBL" id="AP023366">
    <property type="protein sequence ID" value="BCJ86449.1"/>
    <property type="molecule type" value="Genomic_DNA"/>
</dbReference>
<reference evidence="1 2" key="1">
    <citation type="submission" date="2020-08" db="EMBL/GenBank/DDBJ databases">
        <title>Complete Genome Sequence of Effusibacillus dendaii Strain skT53, Isolated from Farmland soil.</title>
        <authorList>
            <person name="Konishi T."/>
            <person name="Kawasaki H."/>
        </authorList>
    </citation>
    <scope>NUCLEOTIDE SEQUENCE [LARGE SCALE GENOMIC DNA]</scope>
    <source>
        <strain evidence="2">skT53</strain>
    </source>
</reference>
<keyword evidence="2" id="KW-1185">Reference proteome</keyword>
<name>A0A7I8DBV4_9BACL</name>
<accession>A0A7I8DBV4</accession>
<evidence type="ECO:0000313" key="2">
    <source>
        <dbReference type="Proteomes" id="UP000593802"/>
    </source>
</evidence>
<dbReference type="KEGG" id="eff:skT53_14340"/>
<dbReference type="Proteomes" id="UP000593802">
    <property type="component" value="Chromosome"/>
</dbReference>
<protein>
    <submittedName>
        <fullName evidence="1">Uncharacterized protein</fullName>
    </submittedName>
</protein>